<dbReference type="RefSeq" id="XP_030757950.1">
    <property type="nucleotide sequence ID" value="XM_030902090.1"/>
</dbReference>
<dbReference type="GeneID" id="115883696"/>
<evidence type="ECO:0000313" key="5">
    <source>
        <dbReference type="RefSeq" id="XP_030757949.1"/>
    </source>
</evidence>
<accession>A0A6J2Y3U7</accession>
<dbReference type="KEGG" id="soy:115883696"/>
<evidence type="ECO:0000313" key="3">
    <source>
        <dbReference type="RefSeq" id="XP_030757947.1"/>
    </source>
</evidence>
<dbReference type="GO" id="GO:0005615">
    <property type="term" value="C:extracellular space"/>
    <property type="evidence" value="ECO:0007669"/>
    <property type="project" value="TreeGrafter"/>
</dbReference>
<dbReference type="RefSeq" id="XP_030757946.1">
    <property type="nucleotide sequence ID" value="XM_030902086.1"/>
</dbReference>
<dbReference type="AlphaFoldDB" id="A0A6J2Y3U7"/>
<dbReference type="RefSeq" id="XP_030757947.1">
    <property type="nucleotide sequence ID" value="XM_030902087.1"/>
</dbReference>
<protein>
    <submittedName>
        <fullName evidence="2 3">Uncharacterized protein LOC115883696</fullName>
    </submittedName>
</protein>
<proteinExistence type="predicted"/>
<sequence>MSEIRAMEEVKILFNRFTSFVDRDIKGVHIGCYSIALFGLTVALRKVRPFSKFKRPKDIPNHFITEKRELAGLVKRIDPNGALLMVEHKPLVNIPIISSGQLPVKISGVNVTGLGLNWLQAIVAGREIKFVPVVKHEDFVHCEVLLIQDTKQNKPELLNVGESLVKIGFAQTVPIQSPLLEDTQLLSYYKKLQAAENYALRKQLGLKYYIKPTKKSLQRLLKNLTNLSSVLTKSTKKQIKRLSQLSSA</sequence>
<organism evidence="1 2">
    <name type="scientific">Sitophilus oryzae</name>
    <name type="common">Rice weevil</name>
    <name type="synonym">Curculio oryzae</name>
    <dbReference type="NCBI Taxonomy" id="7048"/>
    <lineage>
        <taxon>Eukaryota</taxon>
        <taxon>Metazoa</taxon>
        <taxon>Ecdysozoa</taxon>
        <taxon>Arthropoda</taxon>
        <taxon>Hexapoda</taxon>
        <taxon>Insecta</taxon>
        <taxon>Pterygota</taxon>
        <taxon>Neoptera</taxon>
        <taxon>Endopterygota</taxon>
        <taxon>Coleoptera</taxon>
        <taxon>Polyphaga</taxon>
        <taxon>Cucujiformia</taxon>
        <taxon>Curculionidae</taxon>
        <taxon>Dryophthorinae</taxon>
        <taxon>Sitophilus</taxon>
    </lineage>
</organism>
<dbReference type="RefSeq" id="XP_030757949.1">
    <property type="nucleotide sequence ID" value="XM_030902089.1"/>
</dbReference>
<gene>
    <name evidence="2 3 4 5 6" type="primary">LOC115883696</name>
</gene>
<reference evidence="2 3" key="1">
    <citation type="submission" date="2025-04" db="UniProtKB">
        <authorList>
            <consortium name="RefSeq"/>
        </authorList>
    </citation>
    <scope>IDENTIFICATION</scope>
    <source>
        <tissue evidence="2 3">Gonads</tissue>
    </source>
</reference>
<dbReference type="Proteomes" id="UP000504635">
    <property type="component" value="Unplaced"/>
</dbReference>
<dbReference type="InterPro" id="IPR042421">
    <property type="entry name" value="C3orf33-like"/>
</dbReference>
<evidence type="ECO:0000313" key="2">
    <source>
        <dbReference type="RefSeq" id="XP_030757946.1"/>
    </source>
</evidence>
<name>A0A6J2Y3U7_SITOR</name>
<dbReference type="OrthoDB" id="6220511at2759"/>
<dbReference type="RefSeq" id="XP_030757948.1">
    <property type="nucleotide sequence ID" value="XM_030902088.1"/>
</dbReference>
<evidence type="ECO:0000313" key="6">
    <source>
        <dbReference type="RefSeq" id="XP_030757950.1"/>
    </source>
</evidence>
<dbReference type="PANTHER" id="PTHR28434:SF1">
    <property type="entry name" value="PROTEIN C3ORF33"/>
    <property type="match status" value="1"/>
</dbReference>
<evidence type="ECO:0000313" key="4">
    <source>
        <dbReference type="RefSeq" id="XP_030757948.1"/>
    </source>
</evidence>
<keyword evidence="1" id="KW-1185">Reference proteome</keyword>
<evidence type="ECO:0000313" key="1">
    <source>
        <dbReference type="Proteomes" id="UP000504635"/>
    </source>
</evidence>
<dbReference type="PANTHER" id="PTHR28434">
    <property type="entry name" value="PROTEIN C3ORF33"/>
    <property type="match status" value="1"/>
</dbReference>